<feature type="transmembrane region" description="Helical" evidence="1">
    <location>
        <begin position="12"/>
        <end position="33"/>
    </location>
</feature>
<evidence type="ECO:0000313" key="2">
    <source>
        <dbReference type="EMBL" id="MBB3980914.1"/>
    </source>
</evidence>
<reference evidence="2 3" key="1">
    <citation type="submission" date="2020-08" db="EMBL/GenBank/DDBJ databases">
        <title>Genomic Encyclopedia of Type Strains, Phase IV (KMG-IV): sequencing the most valuable type-strain genomes for metagenomic binning, comparative biology and taxonomic classification.</title>
        <authorList>
            <person name="Goeker M."/>
        </authorList>
    </citation>
    <scope>NUCLEOTIDE SEQUENCE [LARGE SCALE GENOMIC DNA]</scope>
    <source>
        <strain evidence="2 3">DSM 29348</strain>
    </source>
</reference>
<dbReference type="Proteomes" id="UP000552757">
    <property type="component" value="Unassembled WGS sequence"/>
</dbReference>
<gene>
    <name evidence="2" type="ORF">GGR44_000545</name>
</gene>
<dbReference type="EMBL" id="JACIEB010000001">
    <property type="protein sequence ID" value="MBB3980914.1"/>
    <property type="molecule type" value="Genomic_DNA"/>
</dbReference>
<proteinExistence type="predicted"/>
<accession>A0A7W6GPD7</accession>
<name>A0A7W6GPD7_9SPHN</name>
<protein>
    <submittedName>
        <fullName evidence="2">Uncharacterized protein</fullName>
    </submittedName>
</protein>
<feature type="transmembrane region" description="Helical" evidence="1">
    <location>
        <begin position="45"/>
        <end position="69"/>
    </location>
</feature>
<keyword evidence="3" id="KW-1185">Reference proteome</keyword>
<keyword evidence="1" id="KW-0812">Transmembrane</keyword>
<dbReference type="RefSeq" id="WP_183953890.1">
    <property type="nucleotide sequence ID" value="NZ_JACIEB010000001.1"/>
</dbReference>
<keyword evidence="1" id="KW-0472">Membrane</keyword>
<keyword evidence="1" id="KW-1133">Transmembrane helix</keyword>
<sequence>MSFVLFEMSFAVLGPFGTIAFMALQGALVWLLAKLVARSLGVSHWAAKAVLITASWLVWVTGGIFVWSLMGGSGGMFDGGMPVLVVIPTGIYGAALAALLWIFMKPRKLGRNNG</sequence>
<organism evidence="2 3">
    <name type="scientific">Sphingobium fontiphilum</name>
    <dbReference type="NCBI Taxonomy" id="944425"/>
    <lineage>
        <taxon>Bacteria</taxon>
        <taxon>Pseudomonadati</taxon>
        <taxon>Pseudomonadota</taxon>
        <taxon>Alphaproteobacteria</taxon>
        <taxon>Sphingomonadales</taxon>
        <taxon>Sphingomonadaceae</taxon>
        <taxon>Sphingobium</taxon>
    </lineage>
</organism>
<dbReference type="AlphaFoldDB" id="A0A7W6GPD7"/>
<evidence type="ECO:0000256" key="1">
    <source>
        <dbReference type="SAM" id="Phobius"/>
    </source>
</evidence>
<comment type="caution">
    <text evidence="2">The sequence shown here is derived from an EMBL/GenBank/DDBJ whole genome shotgun (WGS) entry which is preliminary data.</text>
</comment>
<evidence type="ECO:0000313" key="3">
    <source>
        <dbReference type="Proteomes" id="UP000552757"/>
    </source>
</evidence>
<feature type="transmembrane region" description="Helical" evidence="1">
    <location>
        <begin position="81"/>
        <end position="103"/>
    </location>
</feature>